<dbReference type="EMBL" id="AAEW02000012">
    <property type="protein sequence ID" value="EAT15219.1"/>
    <property type="molecule type" value="Genomic_DNA"/>
</dbReference>
<dbReference type="Gene3D" id="3.10.490.10">
    <property type="entry name" value="Gamma-glutamyl cyclotransferase-like"/>
    <property type="match status" value="1"/>
</dbReference>
<evidence type="ECO:0000313" key="2">
    <source>
        <dbReference type="EMBL" id="EAT15219.1"/>
    </source>
</evidence>
<comment type="caution">
    <text evidence="2">The sequence shown here is derived from an EMBL/GenBank/DDBJ whole genome shotgun (WGS) entry which is preliminary data.</text>
</comment>
<accession>Q1JYI7</accession>
<keyword evidence="3" id="KW-1185">Reference proteome</keyword>
<dbReference type="Proteomes" id="UP000005695">
    <property type="component" value="Unassembled WGS sequence"/>
</dbReference>
<sequence>MVLSLRKRWRQENELRARDVDDCATFFFYGSLMERFSNFNRYIKKRVNTIRIGYCRGYLYNLPLGFPGLIVPEDPCSTLVAGELMTFDDPLKVIKVLDRLEDYLPTREHRSIYLRRKMSLICEDPAQPGQLSKVDAWVYTYPESHLSNQHHREVRIQCGQWKAFNGPARPESELDQMYERLSYCDVNQQVMVDPLLREEALLQEVLTHHPCHEFCENREQCGWGKRER</sequence>
<dbReference type="InterPro" id="IPR036568">
    <property type="entry name" value="GGCT-like_sf"/>
</dbReference>
<reference evidence="2" key="1">
    <citation type="submission" date="2006-05" db="EMBL/GenBank/DDBJ databases">
        <title>Annotation of the draft genome assembly of Desulfuromonas acetoxidans DSM 684.</title>
        <authorList>
            <consortium name="US DOE Joint Genome Institute (JGI-ORNL)"/>
            <person name="Larimer F."/>
            <person name="Land M."/>
            <person name="Hauser L."/>
        </authorList>
    </citation>
    <scope>NUCLEOTIDE SEQUENCE [LARGE SCALE GENOMIC DNA]</scope>
    <source>
        <strain evidence="2">DSM 684</strain>
    </source>
</reference>
<protein>
    <recommendedName>
        <fullName evidence="1">Gamma-glutamylcyclotransferase AIG2-like domain-containing protein</fullName>
    </recommendedName>
</protein>
<dbReference type="AlphaFoldDB" id="Q1JYI7"/>
<dbReference type="SUPFAM" id="SSF110857">
    <property type="entry name" value="Gamma-glutamyl cyclotransferase-like"/>
    <property type="match status" value="1"/>
</dbReference>
<dbReference type="InterPro" id="IPR009288">
    <property type="entry name" value="AIG2-like_dom"/>
</dbReference>
<evidence type="ECO:0000259" key="1">
    <source>
        <dbReference type="Pfam" id="PF06094"/>
    </source>
</evidence>
<name>Q1JYI7_DESA6</name>
<proteinExistence type="predicted"/>
<gene>
    <name evidence="2" type="ORF">Dace_1188</name>
</gene>
<dbReference type="InterPro" id="IPR013024">
    <property type="entry name" value="GGCT-like"/>
</dbReference>
<reference evidence="2" key="2">
    <citation type="submission" date="2006-05" db="EMBL/GenBank/DDBJ databases">
        <title>Sequencing of the draft genome and assembly of Desulfuromonas acetoxidans DSM 684.</title>
        <authorList>
            <consortium name="US DOE Joint Genome Institute (JGI-PGF)"/>
            <person name="Copeland A."/>
            <person name="Lucas S."/>
            <person name="Lapidus A."/>
            <person name="Barry K."/>
            <person name="Detter J.C."/>
            <person name="Glavina del Rio T."/>
            <person name="Hammon N."/>
            <person name="Israni S."/>
            <person name="Dalin E."/>
            <person name="Tice H."/>
            <person name="Bruce D."/>
            <person name="Pitluck S."/>
            <person name="Richardson P."/>
        </authorList>
    </citation>
    <scope>NUCLEOTIDE SEQUENCE [LARGE SCALE GENOMIC DNA]</scope>
    <source>
        <strain evidence="2">DSM 684</strain>
    </source>
</reference>
<dbReference type="RefSeq" id="WP_006001138.1">
    <property type="nucleotide sequence ID" value="NZ_AAEW02000012.1"/>
</dbReference>
<feature type="domain" description="Gamma-glutamylcyclotransferase AIG2-like" evidence="1">
    <location>
        <begin position="26"/>
        <end position="162"/>
    </location>
</feature>
<dbReference type="CDD" id="cd06661">
    <property type="entry name" value="GGCT_like"/>
    <property type="match status" value="1"/>
</dbReference>
<organism evidence="2 3">
    <name type="scientific">Desulfuromonas acetoxidans (strain DSM 684 / 11070)</name>
    <dbReference type="NCBI Taxonomy" id="281689"/>
    <lineage>
        <taxon>Bacteria</taxon>
        <taxon>Pseudomonadati</taxon>
        <taxon>Thermodesulfobacteriota</taxon>
        <taxon>Desulfuromonadia</taxon>
        <taxon>Desulfuromonadales</taxon>
        <taxon>Desulfuromonadaceae</taxon>
        <taxon>Desulfuromonas</taxon>
    </lineage>
</organism>
<dbReference type="OrthoDB" id="8538589at2"/>
<dbReference type="Pfam" id="PF06094">
    <property type="entry name" value="GGACT"/>
    <property type="match status" value="1"/>
</dbReference>
<evidence type="ECO:0000313" key="3">
    <source>
        <dbReference type="Proteomes" id="UP000005695"/>
    </source>
</evidence>